<dbReference type="GO" id="GO:0000155">
    <property type="term" value="F:phosphorelay sensor kinase activity"/>
    <property type="evidence" value="ECO:0007669"/>
    <property type="project" value="InterPro"/>
</dbReference>
<name>M0BP20_9EURY</name>
<dbReference type="SUPFAM" id="SSF47384">
    <property type="entry name" value="Homodimeric domain of signal transducing histidine kinase"/>
    <property type="match status" value="1"/>
</dbReference>
<dbReference type="SUPFAM" id="SSF55874">
    <property type="entry name" value="ATPase domain of HSP90 chaperone/DNA topoisomerase II/histidine kinase"/>
    <property type="match status" value="1"/>
</dbReference>
<dbReference type="GO" id="GO:0006355">
    <property type="term" value="P:regulation of DNA-templated transcription"/>
    <property type="evidence" value="ECO:0007669"/>
    <property type="project" value="InterPro"/>
</dbReference>
<dbReference type="PANTHER" id="PTHR43711">
    <property type="entry name" value="TWO-COMPONENT HISTIDINE KINASE"/>
    <property type="match status" value="1"/>
</dbReference>
<comment type="caution">
    <text evidence="11">The sequence shown here is derived from an EMBL/GenBank/DDBJ whole genome shotgun (WGS) entry which is preliminary data.</text>
</comment>
<dbReference type="Proteomes" id="UP000011560">
    <property type="component" value="Unassembled WGS sequence"/>
</dbReference>
<dbReference type="Pfam" id="PF16927">
    <property type="entry name" value="HisKA_7TM"/>
    <property type="match status" value="1"/>
</dbReference>
<feature type="transmembrane region" description="Helical" evidence="8">
    <location>
        <begin position="39"/>
        <end position="59"/>
    </location>
</feature>
<feature type="compositionally biased region" description="Basic and acidic residues" evidence="7">
    <location>
        <begin position="635"/>
        <end position="655"/>
    </location>
</feature>
<feature type="transmembrane region" description="Helical" evidence="8">
    <location>
        <begin position="104"/>
        <end position="128"/>
    </location>
</feature>
<dbReference type="InterPro" id="IPR003594">
    <property type="entry name" value="HATPase_dom"/>
</dbReference>
<sequence length="675" mass="71855">MMATLATAYMVAVALGAATSVVITVLALRNPDHAETKALALLTGGIALWTGGDFASMLVESREATILVTQTVHYLGVAVVPTTTFLFILVYTNHDDRLTRRRLAALYAVPAVLYLLALTGTSHSLLWTEIVPSDATPVGYVFENGRGFYAYVLYAYSLLAIGTALLARFILQSNDLYRGQSTLLLIAALAPWLSNIVYILSDSRFEPTSIGFTVAAVALAIAVFRYRLTDLLPIARDAIVEQITDGVVVLDRRGRVVDANPQAAPYLQGDVAAVLGSDVTTVLPEEIGNWLATDPLSPTPDESTATPSSQDDETDAGAVPVEPSPDASADDIGSRSASTAVRLTADGTPTYLAVETTALLDGDTRIGQFLIIRDVTDRQRYERELERQNERLDRFASVVSHDLRNPLNVADGYLSILAERYDDPELDEIETSLDRMEDIIEDVLTLARHGDIVSDRSLVDLSVLANRAWNGVDTADATLAVETGDHRVAADVSRLSQAFENLFRNAVEHGSTSPASSTRQDAVEHGGQDITVTVGTIGGKTVDNAGSSAGGESTESAPTKTDGFYVADDGVGIPEDDRDAVLESGYTTNQDGTGLGLDIVRQIVEAHGWSLAVTESADGGARFDIYYDGLEDSPAADHGDTEHGEPADGHDRSGTDDADDASGATTDATCDPSPS</sequence>
<dbReference type="CDD" id="cd00082">
    <property type="entry name" value="HisKA"/>
    <property type="match status" value="1"/>
</dbReference>
<dbReference type="InterPro" id="IPR013767">
    <property type="entry name" value="PAS_fold"/>
</dbReference>
<dbReference type="InterPro" id="IPR035965">
    <property type="entry name" value="PAS-like_dom_sf"/>
</dbReference>
<dbReference type="InterPro" id="IPR000700">
    <property type="entry name" value="PAS-assoc_C"/>
</dbReference>
<dbReference type="Pfam" id="PF00512">
    <property type="entry name" value="HisKA"/>
    <property type="match status" value="1"/>
</dbReference>
<feature type="domain" description="Histidine kinase" evidence="9">
    <location>
        <begin position="398"/>
        <end position="631"/>
    </location>
</feature>
<gene>
    <name evidence="11" type="ORF">C479_05473</name>
</gene>
<evidence type="ECO:0000313" key="12">
    <source>
        <dbReference type="Proteomes" id="UP000011560"/>
    </source>
</evidence>
<dbReference type="InterPro" id="IPR031621">
    <property type="entry name" value="HisKA_7TM"/>
</dbReference>
<keyword evidence="3" id="KW-0597">Phosphoprotein</keyword>
<keyword evidence="5 11" id="KW-0418">Kinase</keyword>
<feature type="compositionally biased region" description="Polar residues" evidence="7">
    <location>
        <begin position="300"/>
        <end position="309"/>
    </location>
</feature>
<dbReference type="PRINTS" id="PR00344">
    <property type="entry name" value="BCTRLSENSOR"/>
</dbReference>
<reference evidence="11 12" key="1">
    <citation type="journal article" date="2014" name="PLoS Genet.">
        <title>Phylogenetically driven sequencing of extremely halophilic archaea reveals strategies for static and dynamic osmo-response.</title>
        <authorList>
            <person name="Becker E.A."/>
            <person name="Seitzer P.M."/>
            <person name="Tritt A."/>
            <person name="Larsen D."/>
            <person name="Krusor M."/>
            <person name="Yao A.I."/>
            <person name="Wu D."/>
            <person name="Madern D."/>
            <person name="Eisen J.A."/>
            <person name="Darling A.E."/>
            <person name="Facciotti M.T."/>
        </authorList>
    </citation>
    <scope>NUCLEOTIDE SEQUENCE [LARGE SCALE GENOMIC DNA]</scope>
    <source>
        <strain evidence="11 12">JCM 14624</strain>
    </source>
</reference>
<dbReference type="PANTHER" id="PTHR43711:SF1">
    <property type="entry name" value="HISTIDINE KINASE 1"/>
    <property type="match status" value="1"/>
</dbReference>
<feature type="domain" description="PAC" evidence="10">
    <location>
        <begin position="335"/>
        <end position="387"/>
    </location>
</feature>
<dbReference type="Gene3D" id="3.30.450.20">
    <property type="entry name" value="PAS domain"/>
    <property type="match status" value="1"/>
</dbReference>
<dbReference type="InterPro" id="IPR005467">
    <property type="entry name" value="His_kinase_dom"/>
</dbReference>
<feature type="transmembrane region" description="Helical" evidence="8">
    <location>
        <begin position="148"/>
        <end position="171"/>
    </location>
</feature>
<dbReference type="CDD" id="cd00075">
    <property type="entry name" value="HATPase"/>
    <property type="match status" value="1"/>
</dbReference>
<accession>M0BP20</accession>
<evidence type="ECO:0000259" key="10">
    <source>
        <dbReference type="PROSITE" id="PS50113"/>
    </source>
</evidence>
<dbReference type="EMBL" id="AOIQ01000009">
    <property type="protein sequence ID" value="ELZ12232.1"/>
    <property type="molecule type" value="Genomic_DNA"/>
</dbReference>
<dbReference type="Pfam" id="PF02518">
    <property type="entry name" value="HATPase_c"/>
    <property type="match status" value="1"/>
</dbReference>
<dbReference type="InterPro" id="IPR000014">
    <property type="entry name" value="PAS"/>
</dbReference>
<dbReference type="EC" id="2.7.13.3" evidence="2"/>
<dbReference type="SMART" id="SM00091">
    <property type="entry name" value="PAS"/>
    <property type="match status" value="1"/>
</dbReference>
<feature type="transmembrane region" description="Helical" evidence="8">
    <location>
        <begin position="71"/>
        <end position="92"/>
    </location>
</feature>
<dbReference type="InterPro" id="IPR036890">
    <property type="entry name" value="HATPase_C_sf"/>
</dbReference>
<dbReference type="PROSITE" id="PS50109">
    <property type="entry name" value="HIS_KIN"/>
    <property type="match status" value="1"/>
</dbReference>
<keyword evidence="4" id="KW-0808">Transferase</keyword>
<evidence type="ECO:0000256" key="5">
    <source>
        <dbReference type="ARBA" id="ARBA00022777"/>
    </source>
</evidence>
<dbReference type="Gene3D" id="3.30.565.10">
    <property type="entry name" value="Histidine kinase-like ATPase, C-terminal domain"/>
    <property type="match status" value="1"/>
</dbReference>
<evidence type="ECO:0000256" key="1">
    <source>
        <dbReference type="ARBA" id="ARBA00000085"/>
    </source>
</evidence>
<dbReference type="SMART" id="SM00388">
    <property type="entry name" value="HisKA"/>
    <property type="match status" value="1"/>
</dbReference>
<dbReference type="Pfam" id="PF00989">
    <property type="entry name" value="PAS"/>
    <property type="match status" value="1"/>
</dbReference>
<feature type="compositionally biased region" description="Low complexity" evidence="7">
    <location>
        <begin position="533"/>
        <end position="557"/>
    </location>
</feature>
<organism evidence="11 12">
    <name type="scientific">Halovivax asiaticus JCM 14624</name>
    <dbReference type="NCBI Taxonomy" id="1227490"/>
    <lineage>
        <taxon>Archaea</taxon>
        <taxon>Methanobacteriati</taxon>
        <taxon>Methanobacteriota</taxon>
        <taxon>Stenosarchaea group</taxon>
        <taxon>Halobacteria</taxon>
        <taxon>Halobacteriales</taxon>
        <taxon>Natrialbaceae</taxon>
        <taxon>Halovivax</taxon>
    </lineage>
</organism>
<keyword evidence="6" id="KW-0902">Two-component regulatory system</keyword>
<evidence type="ECO:0000256" key="3">
    <source>
        <dbReference type="ARBA" id="ARBA00022553"/>
    </source>
</evidence>
<evidence type="ECO:0000256" key="2">
    <source>
        <dbReference type="ARBA" id="ARBA00012438"/>
    </source>
</evidence>
<feature type="region of interest" description="Disordered" evidence="7">
    <location>
        <begin position="533"/>
        <end position="577"/>
    </location>
</feature>
<feature type="region of interest" description="Disordered" evidence="7">
    <location>
        <begin position="631"/>
        <end position="675"/>
    </location>
</feature>
<dbReference type="STRING" id="1227490.C479_05473"/>
<keyword evidence="8" id="KW-0472">Membrane</keyword>
<dbReference type="InterPro" id="IPR004358">
    <property type="entry name" value="Sig_transdc_His_kin-like_C"/>
</dbReference>
<proteinExistence type="predicted"/>
<protein>
    <recommendedName>
        <fullName evidence="2">histidine kinase</fullName>
        <ecNumber evidence="2">2.7.13.3</ecNumber>
    </recommendedName>
</protein>
<dbReference type="AlphaFoldDB" id="M0BP20"/>
<dbReference type="InterPro" id="IPR050736">
    <property type="entry name" value="Sensor_HK_Regulatory"/>
</dbReference>
<keyword evidence="8" id="KW-0812">Transmembrane</keyword>
<evidence type="ECO:0000256" key="7">
    <source>
        <dbReference type="SAM" id="MobiDB-lite"/>
    </source>
</evidence>
<dbReference type="PROSITE" id="PS50113">
    <property type="entry name" value="PAC"/>
    <property type="match status" value="1"/>
</dbReference>
<dbReference type="PATRIC" id="fig|1227490.4.peg.1105"/>
<evidence type="ECO:0000256" key="8">
    <source>
        <dbReference type="SAM" id="Phobius"/>
    </source>
</evidence>
<keyword evidence="8" id="KW-1133">Transmembrane helix</keyword>
<evidence type="ECO:0000256" key="6">
    <source>
        <dbReference type="ARBA" id="ARBA00023012"/>
    </source>
</evidence>
<keyword evidence="12" id="KW-1185">Reference proteome</keyword>
<feature type="transmembrane region" description="Helical" evidence="8">
    <location>
        <begin position="6"/>
        <end position="27"/>
    </location>
</feature>
<dbReference type="InterPro" id="IPR036097">
    <property type="entry name" value="HisK_dim/P_sf"/>
</dbReference>
<dbReference type="InterPro" id="IPR003661">
    <property type="entry name" value="HisK_dim/P_dom"/>
</dbReference>
<dbReference type="Gene3D" id="1.10.287.130">
    <property type="match status" value="1"/>
</dbReference>
<evidence type="ECO:0000313" key="11">
    <source>
        <dbReference type="EMBL" id="ELZ12232.1"/>
    </source>
</evidence>
<feature type="transmembrane region" description="Helical" evidence="8">
    <location>
        <begin position="183"/>
        <end position="201"/>
    </location>
</feature>
<dbReference type="SUPFAM" id="SSF55785">
    <property type="entry name" value="PYP-like sensor domain (PAS domain)"/>
    <property type="match status" value="2"/>
</dbReference>
<evidence type="ECO:0000259" key="9">
    <source>
        <dbReference type="PROSITE" id="PS50109"/>
    </source>
</evidence>
<comment type="catalytic activity">
    <reaction evidence="1">
        <text>ATP + protein L-histidine = ADP + protein N-phospho-L-histidine.</text>
        <dbReference type="EC" id="2.7.13.3"/>
    </reaction>
</comment>
<dbReference type="SMART" id="SM00387">
    <property type="entry name" value="HATPase_c"/>
    <property type="match status" value="1"/>
</dbReference>
<evidence type="ECO:0000256" key="4">
    <source>
        <dbReference type="ARBA" id="ARBA00022679"/>
    </source>
</evidence>
<feature type="region of interest" description="Disordered" evidence="7">
    <location>
        <begin position="290"/>
        <end position="335"/>
    </location>
</feature>
<dbReference type="CDD" id="cd00130">
    <property type="entry name" value="PAS"/>
    <property type="match status" value="1"/>
</dbReference>